<sequence length="134" mass="15023">MSVSASIPARHTWPWGCFVPIDSRAIPTSRQIAHCHSCQCPGPSEDIVLGYIQNHYLWLHNINRVAFSVEVVNELAKQNARAIGITMTKGIHELPEFKATSSYQVNQGGLEMHERVALMVRETDGLDYASFESR</sequence>
<evidence type="ECO:0000313" key="1">
    <source>
        <dbReference type="EMBL" id="KAK9426359.1"/>
    </source>
</evidence>
<comment type="caution">
    <text evidence="1">The sequence shown here is derived from an EMBL/GenBank/DDBJ whole genome shotgun (WGS) entry which is preliminary data.</text>
</comment>
<accession>A0ABR2VIP2</accession>
<keyword evidence="2" id="KW-1185">Reference proteome</keyword>
<evidence type="ECO:0000313" key="2">
    <source>
        <dbReference type="Proteomes" id="UP001408356"/>
    </source>
</evidence>
<proteinExistence type="predicted"/>
<dbReference type="Proteomes" id="UP001408356">
    <property type="component" value="Unassembled WGS sequence"/>
</dbReference>
<reference evidence="1 2" key="1">
    <citation type="journal article" date="2024" name="J. Plant Pathol.">
        <title>Sequence and assembly of the genome of Seiridium unicorne, isolate CBS 538.82, causal agent of cypress canker disease.</title>
        <authorList>
            <person name="Scali E."/>
            <person name="Rocca G.D."/>
            <person name="Danti R."/>
            <person name="Garbelotto M."/>
            <person name="Barberini S."/>
            <person name="Baroncelli R."/>
            <person name="Emiliani G."/>
        </authorList>
    </citation>
    <scope>NUCLEOTIDE SEQUENCE [LARGE SCALE GENOMIC DNA]</scope>
    <source>
        <strain evidence="1 2">BM-138-508</strain>
    </source>
</reference>
<protein>
    <submittedName>
        <fullName evidence="1">Uncharacterized protein</fullName>
    </submittedName>
</protein>
<organism evidence="1 2">
    <name type="scientific">Seiridium unicorne</name>
    <dbReference type="NCBI Taxonomy" id="138068"/>
    <lineage>
        <taxon>Eukaryota</taxon>
        <taxon>Fungi</taxon>
        <taxon>Dikarya</taxon>
        <taxon>Ascomycota</taxon>
        <taxon>Pezizomycotina</taxon>
        <taxon>Sordariomycetes</taxon>
        <taxon>Xylariomycetidae</taxon>
        <taxon>Amphisphaeriales</taxon>
        <taxon>Sporocadaceae</taxon>
        <taxon>Seiridium</taxon>
    </lineage>
</organism>
<dbReference type="EMBL" id="JARVKF010000002">
    <property type="protein sequence ID" value="KAK9426359.1"/>
    <property type="molecule type" value="Genomic_DNA"/>
</dbReference>
<gene>
    <name evidence="1" type="ORF">SUNI508_02800</name>
</gene>
<name>A0ABR2VIP2_9PEZI</name>